<accession>A0AAQ3Q621</accession>
<dbReference type="Gene3D" id="3.30.40.10">
    <property type="entry name" value="Zinc/RING finger domain, C3HC4 (zinc finger)"/>
    <property type="match status" value="1"/>
</dbReference>
<dbReference type="InterPro" id="IPR011011">
    <property type="entry name" value="Znf_FYVE_PHD"/>
</dbReference>
<keyword evidence="1" id="KW-0479">Metal-binding</keyword>
<name>A0AAQ3Q621_9LILI</name>
<dbReference type="InterPro" id="IPR001965">
    <property type="entry name" value="Znf_PHD"/>
</dbReference>
<dbReference type="InterPro" id="IPR003656">
    <property type="entry name" value="Znf_BED"/>
</dbReference>
<keyword evidence="3" id="KW-0862">Zinc</keyword>
<evidence type="ECO:0000256" key="5">
    <source>
        <dbReference type="SAM" id="MobiDB-lite"/>
    </source>
</evidence>
<organism evidence="7 8">
    <name type="scientific">Canna indica</name>
    <name type="common">Indian-shot</name>
    <dbReference type="NCBI Taxonomy" id="4628"/>
    <lineage>
        <taxon>Eukaryota</taxon>
        <taxon>Viridiplantae</taxon>
        <taxon>Streptophyta</taxon>
        <taxon>Embryophyta</taxon>
        <taxon>Tracheophyta</taxon>
        <taxon>Spermatophyta</taxon>
        <taxon>Magnoliopsida</taxon>
        <taxon>Liliopsida</taxon>
        <taxon>Zingiberales</taxon>
        <taxon>Cannaceae</taxon>
        <taxon>Canna</taxon>
    </lineage>
</organism>
<protein>
    <recommendedName>
        <fullName evidence="6">BED-type domain-containing protein</fullName>
    </recommendedName>
</protein>
<evidence type="ECO:0000313" key="7">
    <source>
        <dbReference type="EMBL" id="WOK97840.1"/>
    </source>
</evidence>
<feature type="compositionally biased region" description="Low complexity" evidence="5">
    <location>
        <begin position="113"/>
        <end position="123"/>
    </location>
</feature>
<dbReference type="GO" id="GO:0008270">
    <property type="term" value="F:zinc ion binding"/>
    <property type="evidence" value="ECO:0007669"/>
    <property type="project" value="UniProtKB-KW"/>
</dbReference>
<dbReference type="PANTHER" id="PTHR47863">
    <property type="entry name" value="RING/FYVE/PHD ZINC FINGER SUPERFAMILY PROTEIN"/>
    <property type="match status" value="1"/>
</dbReference>
<dbReference type="Proteomes" id="UP001327560">
    <property type="component" value="Chromosome 2"/>
</dbReference>
<feature type="compositionally biased region" description="Pro residues" evidence="5">
    <location>
        <begin position="96"/>
        <end position="107"/>
    </location>
</feature>
<dbReference type="PANTHER" id="PTHR47863:SF4">
    <property type="entry name" value="RING_FYVE_PHD ZINC FINGER SUPERFAMILY PROTEIN"/>
    <property type="match status" value="1"/>
</dbReference>
<sequence>MVWEYFEKIIEADGTITNARCKKCQKILSASTTGGTGHLLRHAKGHDNKSRPYFATSPRIDVSIMTSEEPHLASPLPTPEALIPPPISPNASTHMPSPPEVVIPPPDNSNLHLPSPKAVAAAAPLPPSTEVATPLPPSTEVAPPSDSSPGAFPLPAMSSSTSLAWSWVIESLVDCKQVDACDLKALIHSYPDFVTSAPKSLRERVALRYLEELVGMSRGEDPSDLAYTIGINVSHSCEEVLGKFCRIARMFNIEKDCANLLTPNLREFIVGKRNSLPKSSLDKIKEVIEQGNCPVLLSLFEDFGFPIHREVVYPQCRIDDATSQRVDSPTTLAPGNFIGLVQENHPRSNQQFLKQNVFGLDILLRRGDLNNGVNDERIDGFTETEWSKRTELSTEEYHLQSINKKISESMNHLFKKNDEYAQTVSTRALDLRVNQQGSMHDESDQENIKAGNFQIQQSLHVNGNTIVQNDASGDGQRLPNALNEKDPLNVQIGVTPDMVGDVDGLCDMPSNADTNVDTFAGEKHCHLSCQANINNHYAIDDCTERGLCIKCNKGGKMLTCNSTDCMISIHEICLASSPKFNMSSLFFCPFCTFARAVTEYKKAMQIPIPTVRDFVLYHQSKWSPSCGLTEGTATRNDPCGEQNAHSCQCTRDKLNESLKVDNEQTCQLEVAQSGNVCKSPFNEGQALGNERIFHTSHCSVEVNDGKVVNEVLSATPYSDADPTNEDVVSHNNDEQVGIVEHQQLVEH</sequence>
<feature type="region of interest" description="Disordered" evidence="5">
    <location>
        <begin position="69"/>
        <end position="153"/>
    </location>
</feature>
<gene>
    <name evidence="7" type="ORF">Cni_G06548</name>
</gene>
<dbReference type="Pfam" id="PF02892">
    <property type="entry name" value="zf-BED"/>
    <property type="match status" value="1"/>
</dbReference>
<keyword evidence="8" id="KW-1185">Reference proteome</keyword>
<dbReference type="SUPFAM" id="SSF57667">
    <property type="entry name" value="beta-beta-alpha zinc fingers"/>
    <property type="match status" value="1"/>
</dbReference>
<dbReference type="SMART" id="SM00614">
    <property type="entry name" value="ZnF_BED"/>
    <property type="match status" value="1"/>
</dbReference>
<evidence type="ECO:0000259" key="6">
    <source>
        <dbReference type="PROSITE" id="PS50808"/>
    </source>
</evidence>
<dbReference type="AlphaFoldDB" id="A0AAQ3Q621"/>
<dbReference type="InterPro" id="IPR036236">
    <property type="entry name" value="Znf_C2H2_sf"/>
</dbReference>
<dbReference type="SMART" id="SM00249">
    <property type="entry name" value="PHD"/>
    <property type="match status" value="1"/>
</dbReference>
<evidence type="ECO:0000313" key="8">
    <source>
        <dbReference type="Proteomes" id="UP001327560"/>
    </source>
</evidence>
<evidence type="ECO:0000256" key="1">
    <source>
        <dbReference type="ARBA" id="ARBA00022723"/>
    </source>
</evidence>
<dbReference type="InterPro" id="IPR013083">
    <property type="entry name" value="Znf_RING/FYVE/PHD"/>
</dbReference>
<evidence type="ECO:0000256" key="4">
    <source>
        <dbReference type="PROSITE-ProRule" id="PRU00027"/>
    </source>
</evidence>
<keyword evidence="2 4" id="KW-0863">Zinc-finger</keyword>
<feature type="domain" description="BED-type" evidence="6">
    <location>
        <begin position="1"/>
        <end position="53"/>
    </location>
</feature>
<evidence type="ECO:0000256" key="3">
    <source>
        <dbReference type="ARBA" id="ARBA00022833"/>
    </source>
</evidence>
<dbReference type="EMBL" id="CP136891">
    <property type="protein sequence ID" value="WOK97840.1"/>
    <property type="molecule type" value="Genomic_DNA"/>
</dbReference>
<dbReference type="GO" id="GO:0003677">
    <property type="term" value="F:DNA binding"/>
    <property type="evidence" value="ECO:0007669"/>
    <property type="project" value="InterPro"/>
</dbReference>
<dbReference type="SUPFAM" id="SSF57903">
    <property type="entry name" value="FYVE/PHD zinc finger"/>
    <property type="match status" value="1"/>
</dbReference>
<evidence type="ECO:0000256" key="2">
    <source>
        <dbReference type="ARBA" id="ARBA00022771"/>
    </source>
</evidence>
<feature type="compositionally biased region" description="Pro residues" evidence="5">
    <location>
        <begin position="76"/>
        <end position="88"/>
    </location>
</feature>
<dbReference type="PROSITE" id="PS50808">
    <property type="entry name" value="ZF_BED"/>
    <property type="match status" value="1"/>
</dbReference>
<proteinExistence type="predicted"/>
<reference evidence="7 8" key="1">
    <citation type="submission" date="2023-10" db="EMBL/GenBank/DDBJ databases">
        <title>Chromosome-scale genome assembly provides insights into flower coloration mechanisms of Canna indica.</title>
        <authorList>
            <person name="Li C."/>
        </authorList>
    </citation>
    <scope>NUCLEOTIDE SEQUENCE [LARGE SCALE GENOMIC DNA]</scope>
    <source>
        <tissue evidence="7">Flower</tissue>
    </source>
</reference>